<dbReference type="EMBL" id="CP030840">
    <property type="protein sequence ID" value="AXC10368.1"/>
    <property type="molecule type" value="Genomic_DNA"/>
</dbReference>
<dbReference type="Proteomes" id="UP000253606">
    <property type="component" value="Chromosome"/>
</dbReference>
<dbReference type="AlphaFoldDB" id="A0A2Z5FU49"/>
<protein>
    <submittedName>
        <fullName evidence="1">Uncharacterized protein</fullName>
    </submittedName>
</protein>
<organism evidence="1 2">
    <name type="scientific">Acidisarcina polymorpha</name>
    <dbReference type="NCBI Taxonomy" id="2211140"/>
    <lineage>
        <taxon>Bacteria</taxon>
        <taxon>Pseudomonadati</taxon>
        <taxon>Acidobacteriota</taxon>
        <taxon>Terriglobia</taxon>
        <taxon>Terriglobales</taxon>
        <taxon>Acidobacteriaceae</taxon>
        <taxon>Acidisarcina</taxon>
    </lineage>
</organism>
<proteinExistence type="predicted"/>
<dbReference type="KEGG" id="abas:ACPOL_1017"/>
<keyword evidence="2" id="KW-1185">Reference proteome</keyword>
<reference evidence="1 2" key="1">
    <citation type="journal article" date="2018" name="Front. Microbiol.">
        <title>Hydrolytic Capabilities as a Key to Environmental Success: Chitinolytic and Cellulolytic Acidobacteria From Acidic Sub-arctic Soils and Boreal Peatlands.</title>
        <authorList>
            <person name="Belova S.E."/>
            <person name="Ravin N.V."/>
            <person name="Pankratov T.A."/>
            <person name="Rakitin A.L."/>
            <person name="Ivanova A.A."/>
            <person name="Beletsky A.V."/>
            <person name="Mardanov A.V."/>
            <person name="Sinninghe Damste J.S."/>
            <person name="Dedysh S.N."/>
        </authorList>
    </citation>
    <scope>NUCLEOTIDE SEQUENCE [LARGE SCALE GENOMIC DNA]</scope>
    <source>
        <strain evidence="1 2">SBC82</strain>
    </source>
</reference>
<evidence type="ECO:0000313" key="1">
    <source>
        <dbReference type="EMBL" id="AXC10368.1"/>
    </source>
</evidence>
<gene>
    <name evidence="1" type="ORF">ACPOL_1017</name>
</gene>
<sequence length="48" mass="5178">MDLLTEPKPQRRGVCSFLPNHLYLLGVSLEAEAAALTLRFSSTATTTG</sequence>
<name>A0A2Z5FU49_9BACT</name>
<accession>A0A2Z5FU49</accession>
<evidence type="ECO:0000313" key="2">
    <source>
        <dbReference type="Proteomes" id="UP000253606"/>
    </source>
</evidence>